<proteinExistence type="predicted"/>
<evidence type="ECO:0000313" key="4">
    <source>
        <dbReference type="EMBL" id="OHA67614.1"/>
    </source>
</evidence>
<dbReference type="PROSITE" id="PS00893">
    <property type="entry name" value="NUDIX_BOX"/>
    <property type="match status" value="1"/>
</dbReference>
<dbReference type="InterPro" id="IPR020084">
    <property type="entry name" value="NUDIX_hydrolase_CS"/>
</dbReference>
<evidence type="ECO:0000313" key="5">
    <source>
        <dbReference type="Proteomes" id="UP000179258"/>
    </source>
</evidence>
<dbReference type="GO" id="GO:0016787">
    <property type="term" value="F:hydrolase activity"/>
    <property type="evidence" value="ECO:0007669"/>
    <property type="project" value="UniProtKB-KW"/>
</dbReference>
<dbReference type="EMBL" id="MHTX01000036">
    <property type="protein sequence ID" value="OHA67614.1"/>
    <property type="molecule type" value="Genomic_DNA"/>
</dbReference>
<reference evidence="4 5" key="1">
    <citation type="journal article" date="2016" name="Nat. Commun.">
        <title>Thousands of microbial genomes shed light on interconnected biogeochemical processes in an aquifer system.</title>
        <authorList>
            <person name="Anantharaman K."/>
            <person name="Brown C.T."/>
            <person name="Hug L.A."/>
            <person name="Sharon I."/>
            <person name="Castelle C.J."/>
            <person name="Probst A.J."/>
            <person name="Thomas B.C."/>
            <person name="Singh A."/>
            <person name="Wilkins M.J."/>
            <person name="Karaoz U."/>
            <person name="Brodie E.L."/>
            <person name="Williams K.H."/>
            <person name="Hubbard S.S."/>
            <person name="Banfield J.F."/>
        </authorList>
    </citation>
    <scope>NUCLEOTIDE SEQUENCE [LARGE SCALE GENOMIC DNA]</scope>
</reference>
<sequence>MSPLRSVGEPEALFESRKFFVISQEMEFPDGRNETWEYVEQKGWGGVRICALTDKNELIFVREYRGAAGRHILRLPTGALEENENPLFAARRELEEEAGFWAVNAELICEQKSTAGYLRVRGIIYTCMLFGLQATSTNRDAGEQDMEVLLIPLNEAYRMVDDCEIENEGTVCAILWLKKYLRDECHS</sequence>
<dbReference type="Proteomes" id="UP000179258">
    <property type="component" value="Unassembled WGS sequence"/>
</dbReference>
<dbReference type="PANTHER" id="PTHR11839">
    <property type="entry name" value="UDP/ADP-SUGAR PYROPHOSPHATASE"/>
    <property type="match status" value="1"/>
</dbReference>
<keyword evidence="2" id="KW-0378">Hydrolase</keyword>
<accession>A0A1G2R429</accession>
<protein>
    <recommendedName>
        <fullName evidence="3">Nudix hydrolase domain-containing protein</fullName>
    </recommendedName>
</protein>
<dbReference type="Pfam" id="PF00293">
    <property type="entry name" value="NUDIX"/>
    <property type="match status" value="1"/>
</dbReference>
<feature type="domain" description="Nudix hydrolase" evidence="3">
    <location>
        <begin position="43"/>
        <end position="178"/>
    </location>
</feature>
<dbReference type="InterPro" id="IPR000086">
    <property type="entry name" value="NUDIX_hydrolase_dom"/>
</dbReference>
<dbReference type="PROSITE" id="PS51462">
    <property type="entry name" value="NUDIX"/>
    <property type="match status" value="1"/>
</dbReference>
<name>A0A1G2R429_9BACT</name>
<dbReference type="AlphaFoldDB" id="A0A1G2R429"/>
<dbReference type="SUPFAM" id="SSF55811">
    <property type="entry name" value="Nudix"/>
    <property type="match status" value="1"/>
</dbReference>
<dbReference type="CDD" id="cd03424">
    <property type="entry name" value="NUDIX_ADPRase_Nudt5_UGPPase_Nudt14"/>
    <property type="match status" value="1"/>
</dbReference>
<dbReference type="Gene3D" id="3.90.79.10">
    <property type="entry name" value="Nucleoside Triphosphate Pyrophosphohydrolase"/>
    <property type="match status" value="1"/>
</dbReference>
<organism evidence="4 5">
    <name type="scientific">Candidatus Wildermuthbacteria bacterium RIFCSPHIGHO2_02_FULL_47_17</name>
    <dbReference type="NCBI Taxonomy" id="1802452"/>
    <lineage>
        <taxon>Bacteria</taxon>
        <taxon>Candidatus Wildermuthiibacteriota</taxon>
    </lineage>
</organism>
<dbReference type="GO" id="GO:0019693">
    <property type="term" value="P:ribose phosphate metabolic process"/>
    <property type="evidence" value="ECO:0007669"/>
    <property type="project" value="TreeGrafter"/>
</dbReference>
<dbReference type="PANTHER" id="PTHR11839:SF18">
    <property type="entry name" value="NUDIX HYDROLASE DOMAIN-CONTAINING PROTEIN"/>
    <property type="match status" value="1"/>
</dbReference>
<evidence type="ECO:0000256" key="1">
    <source>
        <dbReference type="ARBA" id="ARBA00001946"/>
    </source>
</evidence>
<dbReference type="InterPro" id="IPR015797">
    <property type="entry name" value="NUDIX_hydrolase-like_dom_sf"/>
</dbReference>
<evidence type="ECO:0000256" key="2">
    <source>
        <dbReference type="ARBA" id="ARBA00022801"/>
    </source>
</evidence>
<evidence type="ECO:0000259" key="3">
    <source>
        <dbReference type="PROSITE" id="PS51462"/>
    </source>
</evidence>
<dbReference type="GO" id="GO:0006753">
    <property type="term" value="P:nucleoside phosphate metabolic process"/>
    <property type="evidence" value="ECO:0007669"/>
    <property type="project" value="TreeGrafter"/>
</dbReference>
<gene>
    <name evidence="4" type="ORF">A3D59_03540</name>
</gene>
<comment type="cofactor">
    <cofactor evidence="1">
        <name>Mg(2+)</name>
        <dbReference type="ChEBI" id="CHEBI:18420"/>
    </cofactor>
</comment>
<comment type="caution">
    <text evidence="4">The sequence shown here is derived from an EMBL/GenBank/DDBJ whole genome shotgun (WGS) entry which is preliminary data.</text>
</comment>